<reference evidence="3 4" key="1">
    <citation type="journal article" date="2016" name="Genome Biol. Evol.">
        <title>Divergent and convergent evolution of fungal pathogenicity.</title>
        <authorList>
            <person name="Shang Y."/>
            <person name="Xiao G."/>
            <person name="Zheng P."/>
            <person name="Cen K."/>
            <person name="Zhan S."/>
            <person name="Wang C."/>
        </authorList>
    </citation>
    <scope>NUCLEOTIDE SEQUENCE [LARGE SCALE GENOMIC DNA]</scope>
    <source>
        <strain evidence="3 4">RCEF 4871</strain>
    </source>
</reference>
<evidence type="ECO:0000313" key="4">
    <source>
        <dbReference type="Proteomes" id="UP000243498"/>
    </source>
</evidence>
<comment type="caution">
    <text evidence="3">The sequence shown here is derived from an EMBL/GenBank/DDBJ whole genome shotgun (WGS) entry which is preliminary data.</text>
</comment>
<accession>A0A167IU12</accession>
<keyword evidence="4" id="KW-1185">Reference proteome</keyword>
<evidence type="ECO:0000313" key="3">
    <source>
        <dbReference type="EMBL" id="OAA49445.1"/>
    </source>
</evidence>
<organism evidence="3 4">
    <name type="scientific">Metarhizium rileyi (strain RCEF 4871)</name>
    <name type="common">Nomuraea rileyi</name>
    <dbReference type="NCBI Taxonomy" id="1649241"/>
    <lineage>
        <taxon>Eukaryota</taxon>
        <taxon>Fungi</taxon>
        <taxon>Dikarya</taxon>
        <taxon>Ascomycota</taxon>
        <taxon>Pezizomycotina</taxon>
        <taxon>Sordariomycetes</taxon>
        <taxon>Hypocreomycetidae</taxon>
        <taxon>Hypocreales</taxon>
        <taxon>Clavicipitaceae</taxon>
        <taxon>Metarhizium</taxon>
    </lineage>
</organism>
<feature type="chain" id="PRO_5007888456" evidence="2">
    <location>
        <begin position="17"/>
        <end position="205"/>
    </location>
</feature>
<feature type="compositionally biased region" description="Acidic residues" evidence="1">
    <location>
        <begin position="131"/>
        <end position="140"/>
    </location>
</feature>
<feature type="compositionally biased region" description="Acidic residues" evidence="1">
    <location>
        <begin position="175"/>
        <end position="184"/>
    </location>
</feature>
<protein>
    <submittedName>
        <fullName evidence="3">Uncharacterized protein</fullName>
    </submittedName>
</protein>
<feature type="region of interest" description="Disordered" evidence="1">
    <location>
        <begin position="105"/>
        <end position="205"/>
    </location>
</feature>
<feature type="compositionally biased region" description="Acidic residues" evidence="1">
    <location>
        <begin position="153"/>
        <end position="162"/>
    </location>
</feature>
<evidence type="ECO:0000256" key="2">
    <source>
        <dbReference type="SAM" id="SignalP"/>
    </source>
</evidence>
<dbReference type="EMBL" id="AZHC01000003">
    <property type="protein sequence ID" value="OAA49445.1"/>
    <property type="molecule type" value="Genomic_DNA"/>
</dbReference>
<dbReference type="AlphaFoldDB" id="A0A167IU12"/>
<gene>
    <name evidence="3" type="ORF">NOR_01368</name>
</gene>
<sequence>MKSFTVILLAAASVSAAPTGDMDKPKVSGLAARGIADAFTGAFQGVVDTASAAAGEVLAIPADGASKLFGARAVGSEVLQDFEKEEEAEEVSDRRALRLRALQDFEKEEEEEEQEEEAATSKLSSRALEDFEKEEEEEEAQEAKLSSRALEDFEKEEEEEEAQEAKLSSRALEDFEKEEEEEEAREGAALQARDGAEEACVNEED</sequence>
<feature type="signal peptide" evidence="2">
    <location>
        <begin position="1"/>
        <end position="16"/>
    </location>
</feature>
<keyword evidence="2" id="KW-0732">Signal</keyword>
<feature type="compositionally biased region" description="Acidic residues" evidence="1">
    <location>
        <begin position="106"/>
        <end position="118"/>
    </location>
</feature>
<name>A0A167IU12_METRR</name>
<dbReference type="OrthoDB" id="4941549at2759"/>
<evidence type="ECO:0000256" key="1">
    <source>
        <dbReference type="SAM" id="MobiDB-lite"/>
    </source>
</evidence>
<proteinExistence type="predicted"/>
<dbReference type="OMA" id="TGDMDKP"/>
<dbReference type="Proteomes" id="UP000243498">
    <property type="component" value="Unassembled WGS sequence"/>
</dbReference>